<keyword evidence="2" id="KW-0328">Glycosyltransferase</keyword>
<dbReference type="GO" id="GO:0016757">
    <property type="term" value="F:glycosyltransferase activity"/>
    <property type="evidence" value="ECO:0007669"/>
    <property type="project" value="UniProtKB-KW"/>
</dbReference>
<keyword evidence="2" id="KW-0808">Transferase</keyword>
<evidence type="ECO:0000313" key="2">
    <source>
        <dbReference type="EMBL" id="EQD32167.1"/>
    </source>
</evidence>
<name>T0YJR2_9ZZZZ</name>
<organism evidence="2">
    <name type="scientific">mine drainage metagenome</name>
    <dbReference type="NCBI Taxonomy" id="410659"/>
    <lineage>
        <taxon>unclassified sequences</taxon>
        <taxon>metagenomes</taxon>
        <taxon>ecological metagenomes</taxon>
    </lineage>
</organism>
<evidence type="ECO:0000259" key="1">
    <source>
        <dbReference type="Pfam" id="PF11997"/>
    </source>
</evidence>
<dbReference type="AlphaFoldDB" id="T0YJR2"/>
<proteinExistence type="predicted"/>
<comment type="caution">
    <text evidence="2">The sequence shown here is derived from an EMBL/GenBank/DDBJ whole genome shotgun (WGS) entry which is preliminary data.</text>
</comment>
<feature type="domain" description="DUF3492" evidence="1">
    <location>
        <begin position="13"/>
        <end position="75"/>
    </location>
</feature>
<reference evidence="2" key="1">
    <citation type="submission" date="2013-08" db="EMBL/GenBank/DDBJ databases">
        <authorList>
            <person name="Mendez C."/>
            <person name="Richter M."/>
            <person name="Ferrer M."/>
            <person name="Sanchez J."/>
        </authorList>
    </citation>
    <scope>NUCLEOTIDE SEQUENCE</scope>
</reference>
<protein>
    <submittedName>
        <fullName evidence="2">Lipopolysaccharide N-acetylglucosaminyltransferase</fullName>
    </submittedName>
</protein>
<feature type="non-terminal residue" evidence="2">
    <location>
        <position position="80"/>
    </location>
</feature>
<dbReference type="Pfam" id="PF11997">
    <property type="entry name" value="DUF3492"/>
    <property type="match status" value="1"/>
</dbReference>
<accession>T0YJR2</accession>
<sequence length="80" mass="8937">MDPRDSQSPQIPDICLILEGTYPYVTGGVSSWTHQLIMSLPEFTFHLHCLIAEKEAGPWLFPRPNNVIGVTNLTLGQWAS</sequence>
<dbReference type="EMBL" id="AUZY01011903">
    <property type="protein sequence ID" value="EQD32167.1"/>
    <property type="molecule type" value="Genomic_DNA"/>
</dbReference>
<reference evidence="2" key="2">
    <citation type="journal article" date="2014" name="ISME J.">
        <title>Microbial stratification in low pH oxic and suboxic macroscopic growths along an acid mine drainage.</title>
        <authorList>
            <person name="Mendez-Garcia C."/>
            <person name="Mesa V."/>
            <person name="Sprenger R.R."/>
            <person name="Richter M."/>
            <person name="Diez M.S."/>
            <person name="Solano J."/>
            <person name="Bargiela R."/>
            <person name="Golyshina O.V."/>
            <person name="Manteca A."/>
            <person name="Ramos J.L."/>
            <person name="Gallego J.R."/>
            <person name="Llorente I."/>
            <person name="Martins Dos Santos V.A."/>
            <person name="Jensen O.N."/>
            <person name="Pelaez A.I."/>
            <person name="Sanchez J."/>
            <person name="Ferrer M."/>
        </authorList>
    </citation>
    <scope>NUCLEOTIDE SEQUENCE</scope>
</reference>
<gene>
    <name evidence="2" type="ORF">B1B_17806</name>
</gene>
<dbReference type="InterPro" id="IPR022622">
    <property type="entry name" value="DUF3492"/>
</dbReference>